<keyword evidence="2" id="KW-0804">Transcription</keyword>
<keyword evidence="2" id="KW-0805">Transcription regulation</keyword>
<dbReference type="PANTHER" id="PTHR13068:SF168">
    <property type="entry name" value="TRANSCRIPTION REGULATOR MTERF FAMILY"/>
    <property type="match status" value="1"/>
</dbReference>
<dbReference type="Proteomes" id="UP000245207">
    <property type="component" value="Unassembled WGS sequence"/>
</dbReference>
<gene>
    <name evidence="4" type="ORF">CTI12_AA273560</name>
</gene>
<evidence type="ECO:0000256" key="3">
    <source>
        <dbReference type="ARBA" id="ARBA00022946"/>
    </source>
</evidence>
<dbReference type="GO" id="GO:0006353">
    <property type="term" value="P:DNA-templated transcription termination"/>
    <property type="evidence" value="ECO:0007669"/>
    <property type="project" value="UniProtKB-KW"/>
</dbReference>
<dbReference type="Pfam" id="PF02536">
    <property type="entry name" value="mTERF"/>
    <property type="match status" value="1"/>
</dbReference>
<comment type="similarity">
    <text evidence="1">Belongs to the mTERF family.</text>
</comment>
<dbReference type="InterPro" id="IPR003690">
    <property type="entry name" value="MTERF"/>
</dbReference>
<dbReference type="Gene3D" id="1.25.70.10">
    <property type="entry name" value="Transcription termination factor 3, mitochondrial"/>
    <property type="match status" value="1"/>
</dbReference>
<dbReference type="STRING" id="35608.A0A2U1NFC4"/>
<protein>
    <submittedName>
        <fullName evidence="4">Mitochodrial transcription termination factor</fullName>
    </submittedName>
</protein>
<dbReference type="GO" id="GO:0003676">
    <property type="term" value="F:nucleic acid binding"/>
    <property type="evidence" value="ECO:0007669"/>
    <property type="project" value="InterPro"/>
</dbReference>
<sequence length="393" mass="45011">MTVEHTKAKYQPIRDLKVAVCKYILNSLYNVNAKSCISMFVFFCTSFTNAKLSVRCLLLEWLFNSSMHIRRYVLEHGPKTWVIKKIISFAPKILSCKAHKTLTPKLKAFQELGLSGSDLVGLIQRNPEVFGFGLNTRIMPGLSLLRKVLGSDENVIEVINKSRWLCFTNYSMKRLETNVAIMRDFGLGDDRIVKFILSNPEKVMVNPKVLESKLSYVEERFKISRVLPSFIHAVSVALYCSEVEVESKMEVFRGYGWCDRDIALLFRNQPYVLNKSEENIGQKLEFYMKGLGYTPLYLLSCNTFFTFSLKKRVIPRNNMLTILKEKKLVSEKPSLITIVSYSELRFLEFLRGFEDDVPGLCETYLECVGSGSSSVLDNVKKRGKVVLLPEITC</sequence>
<dbReference type="SMART" id="SM00733">
    <property type="entry name" value="Mterf"/>
    <property type="match status" value="6"/>
</dbReference>
<dbReference type="EMBL" id="PKPP01002954">
    <property type="protein sequence ID" value="PWA72156.1"/>
    <property type="molecule type" value="Genomic_DNA"/>
</dbReference>
<keyword evidence="5" id="KW-1185">Reference proteome</keyword>
<comment type="caution">
    <text evidence="4">The sequence shown here is derived from an EMBL/GenBank/DDBJ whole genome shotgun (WGS) entry which is preliminary data.</text>
</comment>
<evidence type="ECO:0000256" key="1">
    <source>
        <dbReference type="ARBA" id="ARBA00007692"/>
    </source>
</evidence>
<dbReference type="InterPro" id="IPR038538">
    <property type="entry name" value="MTERF_sf"/>
</dbReference>
<evidence type="ECO:0000256" key="2">
    <source>
        <dbReference type="ARBA" id="ARBA00022472"/>
    </source>
</evidence>
<evidence type="ECO:0000313" key="5">
    <source>
        <dbReference type="Proteomes" id="UP000245207"/>
    </source>
</evidence>
<accession>A0A2U1NFC4</accession>
<keyword evidence="3" id="KW-0809">Transit peptide</keyword>
<reference evidence="4 5" key="1">
    <citation type="journal article" date="2018" name="Mol. Plant">
        <title>The genome of Artemisia annua provides insight into the evolution of Asteraceae family and artemisinin biosynthesis.</title>
        <authorList>
            <person name="Shen Q."/>
            <person name="Zhang L."/>
            <person name="Liao Z."/>
            <person name="Wang S."/>
            <person name="Yan T."/>
            <person name="Shi P."/>
            <person name="Liu M."/>
            <person name="Fu X."/>
            <person name="Pan Q."/>
            <person name="Wang Y."/>
            <person name="Lv Z."/>
            <person name="Lu X."/>
            <person name="Zhang F."/>
            <person name="Jiang W."/>
            <person name="Ma Y."/>
            <person name="Chen M."/>
            <person name="Hao X."/>
            <person name="Li L."/>
            <person name="Tang Y."/>
            <person name="Lv G."/>
            <person name="Zhou Y."/>
            <person name="Sun X."/>
            <person name="Brodelius P.E."/>
            <person name="Rose J.K.C."/>
            <person name="Tang K."/>
        </authorList>
    </citation>
    <scope>NUCLEOTIDE SEQUENCE [LARGE SCALE GENOMIC DNA]</scope>
    <source>
        <strain evidence="5">cv. Huhao1</strain>
        <tissue evidence="4">Leaf</tissue>
    </source>
</reference>
<evidence type="ECO:0000313" key="4">
    <source>
        <dbReference type="EMBL" id="PWA72156.1"/>
    </source>
</evidence>
<proteinExistence type="inferred from homology"/>
<dbReference type="PANTHER" id="PTHR13068">
    <property type="entry name" value="CGI-12 PROTEIN-RELATED"/>
    <property type="match status" value="1"/>
</dbReference>
<dbReference type="AlphaFoldDB" id="A0A2U1NFC4"/>
<name>A0A2U1NFC4_ARTAN</name>
<dbReference type="OrthoDB" id="637682at2759"/>
<keyword evidence="2" id="KW-0806">Transcription termination</keyword>
<organism evidence="4 5">
    <name type="scientific">Artemisia annua</name>
    <name type="common">Sweet wormwood</name>
    <dbReference type="NCBI Taxonomy" id="35608"/>
    <lineage>
        <taxon>Eukaryota</taxon>
        <taxon>Viridiplantae</taxon>
        <taxon>Streptophyta</taxon>
        <taxon>Embryophyta</taxon>
        <taxon>Tracheophyta</taxon>
        <taxon>Spermatophyta</taxon>
        <taxon>Magnoliopsida</taxon>
        <taxon>eudicotyledons</taxon>
        <taxon>Gunneridae</taxon>
        <taxon>Pentapetalae</taxon>
        <taxon>asterids</taxon>
        <taxon>campanulids</taxon>
        <taxon>Asterales</taxon>
        <taxon>Asteraceae</taxon>
        <taxon>Asteroideae</taxon>
        <taxon>Anthemideae</taxon>
        <taxon>Artemisiinae</taxon>
        <taxon>Artemisia</taxon>
    </lineage>
</organism>
<dbReference type="FunFam" id="1.25.70.10:FF:000001">
    <property type="entry name" value="Mitochondrial transcription termination factor-like"/>
    <property type="match status" value="1"/>
</dbReference>